<accession>A0A7R9MAB5</accession>
<organism evidence="1">
    <name type="scientific">Oppiella nova</name>
    <dbReference type="NCBI Taxonomy" id="334625"/>
    <lineage>
        <taxon>Eukaryota</taxon>
        <taxon>Metazoa</taxon>
        <taxon>Ecdysozoa</taxon>
        <taxon>Arthropoda</taxon>
        <taxon>Chelicerata</taxon>
        <taxon>Arachnida</taxon>
        <taxon>Acari</taxon>
        <taxon>Acariformes</taxon>
        <taxon>Sarcoptiformes</taxon>
        <taxon>Oribatida</taxon>
        <taxon>Brachypylina</taxon>
        <taxon>Oppioidea</taxon>
        <taxon>Oppiidae</taxon>
        <taxon>Oppiella</taxon>
    </lineage>
</organism>
<proteinExistence type="predicted"/>
<dbReference type="EMBL" id="OC924249">
    <property type="protein sequence ID" value="CAD7655404.1"/>
    <property type="molecule type" value="Genomic_DNA"/>
</dbReference>
<dbReference type="Proteomes" id="UP000728032">
    <property type="component" value="Unassembled WGS sequence"/>
</dbReference>
<evidence type="ECO:0000313" key="1">
    <source>
        <dbReference type="EMBL" id="CAD7655404.1"/>
    </source>
</evidence>
<reference evidence="1" key="1">
    <citation type="submission" date="2020-11" db="EMBL/GenBank/DDBJ databases">
        <authorList>
            <person name="Tran Van P."/>
        </authorList>
    </citation>
    <scope>NUCLEOTIDE SEQUENCE</scope>
</reference>
<protein>
    <submittedName>
        <fullName evidence="1">Uncharacterized protein</fullName>
    </submittedName>
</protein>
<dbReference type="EMBL" id="CAJPVJ010009424">
    <property type="protein sequence ID" value="CAG2172591.1"/>
    <property type="molecule type" value="Genomic_DNA"/>
</dbReference>
<gene>
    <name evidence="1" type="ORF">ONB1V03_LOCUS12047</name>
</gene>
<sequence>MLSYISIE</sequence>
<keyword evidence="2" id="KW-1185">Reference proteome</keyword>
<evidence type="ECO:0000313" key="2">
    <source>
        <dbReference type="Proteomes" id="UP000728032"/>
    </source>
</evidence>
<name>A0A7R9MAB5_9ACAR</name>